<dbReference type="Pfam" id="PF02836">
    <property type="entry name" value="Glyco_hydro_2_C"/>
    <property type="match status" value="1"/>
</dbReference>
<dbReference type="Gene3D" id="2.60.40.10">
    <property type="entry name" value="Immunoglobulins"/>
    <property type="match status" value="1"/>
</dbReference>
<sequence>MKQKALPILIILILLAVQAIGGFASGVSAEETGQSSLQLHGLVGEYYISSGRDQFDFYQKKDEVIDPNINFRDLNPILKSLTGQDEYNTVRWTGQIEPEYSEEYTFSMIGDNGFRLWINNQLIIDHWVDDWDKEQIGKPITLEAGKKYDIKVEYFENWGGANLYLNWSSASQPKQIVPHEAFYLPEGYVYDGPSSASISEDGKTAEIQFVEPLNPLPGGIADHLSLNVVGHPWPISKVSLKQGDDSVMMLEFEYPVYGKDADVVRLNYDGKGGLTTKEGRSLSAFNSLVVNHSKYLIQSPWAEKVSADNVLPEYPRPQMVRSKWMNLNGEWQFAPAKQGDPLPSGKTLKEKILVPFAMEAKLSGVERHEERSWYKRQFTVPDDWAGQRVLLHFGAVDWEASVYVNGKKAGTHRGGYDSFSFDVTEYLVKGKNELIVEVYDPTDKGDQAIGKQRLNPGGIWYTSVTGIWQTVWLEPVPTAHITQLDMVPNIHNEILKLTVKGEKVEGATVEAIALKNGKEVGRASGTAGSEIKIPVPNPTLWSPDDPFLYDLKVELKNGTSRDQVNSYFGMREIKLAKDEKGILRPMLNGKFVFQMGPLDQGYWPDGIYTAPTDEALRFDIEVVKKLGMNMIRKHMKVEPDRWYYWADQLGVVVWQDMPSMFYHQPLTQEKKQQFENEFKEMIDQHRSHPSIVVWTVFNEGWGQYDTERLTNWVKDLDPTRLVNNASGWTDKGVGDLIDWHCYVGPCAPTPTSTRAAVLGEYGGLGLKVPGHEWSPNVFNYEMQESKEALTKRYLGLIDQIKQMKDTGLSAAVYTQTTDVEIEINGLLTYDRKVEKADFIRLRQAHKELAGTSIPATRHLIEMCEDSGEIKHPLAAELINQLNQAEHQLSAGHQDQAVKHIDDFLKHLNKKVTDKFVTGQVKELLKVDANMLKRMWQ</sequence>
<feature type="domain" description="PA14" evidence="4">
    <location>
        <begin position="37"/>
        <end position="181"/>
    </location>
</feature>
<comment type="similarity">
    <text evidence="1">Belongs to the glycosyl hydrolase 2 family.</text>
</comment>
<dbReference type="InterPro" id="IPR051913">
    <property type="entry name" value="GH2_Domain-Containing"/>
</dbReference>
<dbReference type="EMBL" id="JACEIQ010000006">
    <property type="protein sequence ID" value="MBA4494315.1"/>
    <property type="molecule type" value="Genomic_DNA"/>
</dbReference>
<dbReference type="RefSeq" id="WP_181751553.1">
    <property type="nucleotide sequence ID" value="NZ_JACEIQ010000006.1"/>
</dbReference>
<dbReference type="SUPFAM" id="SSF56988">
    <property type="entry name" value="Anthrax protective antigen"/>
    <property type="match status" value="1"/>
</dbReference>
<dbReference type="InterPro" id="IPR006102">
    <property type="entry name" value="Ig-like_GH2"/>
</dbReference>
<dbReference type="InterPro" id="IPR036156">
    <property type="entry name" value="Beta-gal/glucu_dom_sf"/>
</dbReference>
<reference evidence="5 6" key="1">
    <citation type="submission" date="2020-07" db="EMBL/GenBank/DDBJ databases">
        <authorList>
            <person name="Feng H."/>
        </authorList>
    </citation>
    <scope>NUCLEOTIDE SEQUENCE [LARGE SCALE GENOMIC DNA]</scope>
    <source>
        <strain evidence="6">s-10</strain>
    </source>
</reference>
<dbReference type="Pfam" id="PF02837">
    <property type="entry name" value="Glyco_hydro_2_N"/>
    <property type="match status" value="1"/>
</dbReference>
<dbReference type="InterPro" id="IPR054470">
    <property type="entry name" value="FIMAH_dom"/>
</dbReference>
<dbReference type="Gene3D" id="3.20.20.80">
    <property type="entry name" value="Glycosidases"/>
    <property type="match status" value="1"/>
</dbReference>
<dbReference type="InterPro" id="IPR006104">
    <property type="entry name" value="Glyco_hydro_2_N"/>
</dbReference>
<proteinExistence type="inferred from homology"/>
<dbReference type="GO" id="GO:0004553">
    <property type="term" value="F:hydrolase activity, hydrolyzing O-glycosyl compounds"/>
    <property type="evidence" value="ECO:0007669"/>
    <property type="project" value="InterPro"/>
</dbReference>
<dbReference type="InterPro" id="IPR008979">
    <property type="entry name" value="Galactose-bd-like_sf"/>
</dbReference>
<keyword evidence="6" id="KW-1185">Reference proteome</keyword>
<dbReference type="AlphaFoldDB" id="A0A7W2A857"/>
<comment type="caution">
    <text evidence="5">The sequence shown here is derived from an EMBL/GenBank/DDBJ whole genome shotgun (WGS) entry which is preliminary data.</text>
</comment>
<dbReference type="Pfam" id="PF00703">
    <property type="entry name" value="Glyco_hydro_2"/>
    <property type="match status" value="1"/>
</dbReference>
<protein>
    <submittedName>
        <fullName evidence="5">Glycoside hydrolase family 2</fullName>
    </submittedName>
</protein>
<dbReference type="Pfam" id="PF07691">
    <property type="entry name" value="PA14"/>
    <property type="match status" value="1"/>
</dbReference>
<dbReference type="SUPFAM" id="SSF49785">
    <property type="entry name" value="Galactose-binding domain-like"/>
    <property type="match status" value="1"/>
</dbReference>
<evidence type="ECO:0000313" key="5">
    <source>
        <dbReference type="EMBL" id="MBA4494315.1"/>
    </source>
</evidence>
<dbReference type="PANTHER" id="PTHR42732">
    <property type="entry name" value="BETA-GALACTOSIDASE"/>
    <property type="match status" value="1"/>
</dbReference>
<dbReference type="InterPro" id="IPR037524">
    <property type="entry name" value="PA14/GLEYA"/>
</dbReference>
<dbReference type="InterPro" id="IPR013783">
    <property type="entry name" value="Ig-like_fold"/>
</dbReference>
<dbReference type="InterPro" id="IPR011658">
    <property type="entry name" value="PA14_dom"/>
</dbReference>
<dbReference type="SUPFAM" id="SSF49303">
    <property type="entry name" value="beta-Galactosidase/glucuronidase domain"/>
    <property type="match status" value="1"/>
</dbReference>
<dbReference type="SUPFAM" id="SSF51445">
    <property type="entry name" value="(Trans)glycosidases"/>
    <property type="match status" value="1"/>
</dbReference>
<gene>
    <name evidence="5" type="ORF">H1191_08350</name>
</gene>
<dbReference type="Gene3D" id="2.60.120.260">
    <property type="entry name" value="Galactose-binding domain-like"/>
    <property type="match status" value="1"/>
</dbReference>
<dbReference type="Proteomes" id="UP000535491">
    <property type="component" value="Unassembled WGS sequence"/>
</dbReference>
<evidence type="ECO:0000256" key="2">
    <source>
        <dbReference type="ARBA" id="ARBA00022801"/>
    </source>
</evidence>
<dbReference type="Gene3D" id="3.90.182.10">
    <property type="entry name" value="Toxin - Anthrax Protective Antigen,domain 1"/>
    <property type="match status" value="1"/>
</dbReference>
<dbReference type="Pfam" id="PF22888">
    <property type="entry name" value="FIMAH"/>
    <property type="match status" value="1"/>
</dbReference>
<dbReference type="SMART" id="SM00758">
    <property type="entry name" value="PA14"/>
    <property type="match status" value="1"/>
</dbReference>
<name>A0A7W2A857_9BACL</name>
<accession>A0A7W2A857</accession>
<dbReference type="PROSITE" id="PS51820">
    <property type="entry name" value="PA14"/>
    <property type="match status" value="1"/>
</dbReference>
<dbReference type="InterPro" id="IPR006103">
    <property type="entry name" value="Glyco_hydro_2_cat"/>
</dbReference>
<dbReference type="InterPro" id="IPR017853">
    <property type="entry name" value="GH"/>
</dbReference>
<dbReference type="GO" id="GO:0005975">
    <property type="term" value="P:carbohydrate metabolic process"/>
    <property type="evidence" value="ECO:0007669"/>
    <property type="project" value="InterPro"/>
</dbReference>
<organism evidence="5 6">
    <name type="scientific">Paenactinomyces guangxiensis</name>
    <dbReference type="NCBI Taxonomy" id="1490290"/>
    <lineage>
        <taxon>Bacteria</taxon>
        <taxon>Bacillati</taxon>
        <taxon>Bacillota</taxon>
        <taxon>Bacilli</taxon>
        <taxon>Bacillales</taxon>
        <taxon>Thermoactinomycetaceae</taxon>
        <taxon>Paenactinomyces</taxon>
    </lineage>
</organism>
<evidence type="ECO:0000259" key="4">
    <source>
        <dbReference type="PROSITE" id="PS51820"/>
    </source>
</evidence>
<dbReference type="PANTHER" id="PTHR42732:SF2">
    <property type="entry name" value="BETA-MANNOSIDASE"/>
    <property type="match status" value="1"/>
</dbReference>
<evidence type="ECO:0000313" key="6">
    <source>
        <dbReference type="Proteomes" id="UP000535491"/>
    </source>
</evidence>
<keyword evidence="3" id="KW-0326">Glycosidase</keyword>
<evidence type="ECO:0000256" key="1">
    <source>
        <dbReference type="ARBA" id="ARBA00007401"/>
    </source>
</evidence>
<evidence type="ECO:0000256" key="3">
    <source>
        <dbReference type="ARBA" id="ARBA00023295"/>
    </source>
</evidence>
<keyword evidence="2 5" id="KW-0378">Hydrolase</keyword>